<organism evidence="3 4">
    <name type="scientific">Desulfoluna limicola</name>
    <dbReference type="NCBI Taxonomy" id="2810562"/>
    <lineage>
        <taxon>Bacteria</taxon>
        <taxon>Pseudomonadati</taxon>
        <taxon>Thermodesulfobacteriota</taxon>
        <taxon>Desulfobacteria</taxon>
        <taxon>Desulfobacterales</taxon>
        <taxon>Desulfolunaceae</taxon>
        <taxon>Desulfoluna</taxon>
    </lineage>
</organism>
<dbReference type="InterPro" id="IPR016087">
    <property type="entry name" value="Chalcone_isomerase"/>
</dbReference>
<feature type="domain" description="Chalcone isomerase" evidence="2">
    <location>
        <begin position="22"/>
        <end position="190"/>
    </location>
</feature>
<evidence type="ECO:0000313" key="3">
    <source>
        <dbReference type="EMBL" id="BCS96443.1"/>
    </source>
</evidence>
<accession>A0ABN6F1N8</accession>
<dbReference type="Proteomes" id="UP001320148">
    <property type="component" value="Chromosome"/>
</dbReference>
<name>A0ABN6F1N8_9BACT</name>
<dbReference type="SUPFAM" id="SSF54626">
    <property type="entry name" value="Chalcone isomerase"/>
    <property type="match status" value="1"/>
</dbReference>
<dbReference type="GO" id="GO:0016853">
    <property type="term" value="F:isomerase activity"/>
    <property type="evidence" value="ECO:0007669"/>
    <property type="project" value="UniProtKB-KW"/>
</dbReference>
<sequence length="193" mass="21062">MFKRIAMVLLALCLATGTAFAVDAKDVKFPEQLKLENVDLVLNGSGIRVKKVGFVKVEPYVAALFLTEKMADGEAVISADAPMAIRLYITSKLISSKKMSKSTREGFERSTNGNTAPIQNEIDEMMAVFSEKISVDDVYDMVYIPGTGTCIYKQGEKKAIVKGFEFKKALFGIWLGTQPTTEDLKAGMLGQAG</sequence>
<evidence type="ECO:0000256" key="1">
    <source>
        <dbReference type="SAM" id="SignalP"/>
    </source>
</evidence>
<feature type="signal peptide" evidence="1">
    <location>
        <begin position="1"/>
        <end position="21"/>
    </location>
</feature>
<dbReference type="Pfam" id="PF16036">
    <property type="entry name" value="Chalcone_3"/>
    <property type="match status" value="1"/>
</dbReference>
<feature type="chain" id="PRO_5045789144" evidence="1">
    <location>
        <begin position="22"/>
        <end position="193"/>
    </location>
</feature>
<keyword evidence="4" id="KW-1185">Reference proteome</keyword>
<dbReference type="Gene3D" id="3.50.70.10">
    <property type="match status" value="1"/>
</dbReference>
<keyword evidence="1" id="KW-0732">Signal</keyword>
<reference evidence="3 4" key="1">
    <citation type="submission" date="2021-02" db="EMBL/GenBank/DDBJ databases">
        <title>Complete genome of Desulfoluna sp. strain ASN36.</title>
        <authorList>
            <person name="Takahashi A."/>
            <person name="Kojima H."/>
            <person name="Fukui M."/>
        </authorList>
    </citation>
    <scope>NUCLEOTIDE SEQUENCE [LARGE SCALE GENOMIC DNA]</scope>
    <source>
        <strain evidence="3 4">ASN36</strain>
    </source>
</reference>
<evidence type="ECO:0000313" key="4">
    <source>
        <dbReference type="Proteomes" id="UP001320148"/>
    </source>
</evidence>
<dbReference type="RefSeq" id="WP_236892756.1">
    <property type="nucleotide sequence ID" value="NZ_AP024488.1"/>
</dbReference>
<protein>
    <submittedName>
        <fullName evidence="3">Chalcone isomerase</fullName>
    </submittedName>
</protein>
<proteinExistence type="predicted"/>
<evidence type="ECO:0000259" key="2">
    <source>
        <dbReference type="Pfam" id="PF16036"/>
    </source>
</evidence>
<dbReference type="InterPro" id="IPR016088">
    <property type="entry name" value="Chalcone_isomerase_3-sand"/>
</dbReference>
<gene>
    <name evidence="3" type="ORF">DSLASN_20750</name>
</gene>
<dbReference type="EMBL" id="AP024488">
    <property type="protein sequence ID" value="BCS96443.1"/>
    <property type="molecule type" value="Genomic_DNA"/>
</dbReference>
<keyword evidence="3" id="KW-0413">Isomerase</keyword>
<dbReference type="InterPro" id="IPR036298">
    <property type="entry name" value="Chalcone_isomerase_sf"/>
</dbReference>